<accession>A0A410DZT9</accession>
<dbReference type="Gene3D" id="3.40.50.2300">
    <property type="match status" value="1"/>
</dbReference>
<dbReference type="Pfam" id="PF00486">
    <property type="entry name" value="Trans_reg_C"/>
    <property type="match status" value="1"/>
</dbReference>
<organism evidence="10 11">
    <name type="scientific">Clostridium manihotivorum</name>
    <dbReference type="NCBI Taxonomy" id="2320868"/>
    <lineage>
        <taxon>Bacteria</taxon>
        <taxon>Bacillati</taxon>
        <taxon>Bacillota</taxon>
        <taxon>Clostridia</taxon>
        <taxon>Eubacteriales</taxon>
        <taxon>Clostridiaceae</taxon>
        <taxon>Clostridium</taxon>
    </lineage>
</organism>
<dbReference type="CDD" id="cd17574">
    <property type="entry name" value="REC_OmpR"/>
    <property type="match status" value="1"/>
</dbReference>
<evidence type="ECO:0000313" key="10">
    <source>
        <dbReference type="EMBL" id="QAA34575.1"/>
    </source>
</evidence>
<keyword evidence="6" id="KW-0597">Phosphoprotein</keyword>
<evidence type="ECO:0000256" key="3">
    <source>
        <dbReference type="ARBA" id="ARBA00023125"/>
    </source>
</evidence>
<dbReference type="InterPro" id="IPR011006">
    <property type="entry name" value="CheY-like_superfamily"/>
</dbReference>
<feature type="modified residue" description="4-aspartylphosphate" evidence="6">
    <location>
        <position position="50"/>
    </location>
</feature>
<dbReference type="GO" id="GO:0006355">
    <property type="term" value="P:regulation of DNA-templated transcription"/>
    <property type="evidence" value="ECO:0007669"/>
    <property type="project" value="InterPro"/>
</dbReference>
<keyword evidence="11" id="KW-1185">Reference proteome</keyword>
<evidence type="ECO:0000256" key="6">
    <source>
        <dbReference type="PROSITE-ProRule" id="PRU00169"/>
    </source>
</evidence>
<proteinExistence type="predicted"/>
<dbReference type="InterPro" id="IPR039420">
    <property type="entry name" value="WalR-like"/>
</dbReference>
<evidence type="ECO:0000313" key="11">
    <source>
        <dbReference type="Proteomes" id="UP000286268"/>
    </source>
</evidence>
<evidence type="ECO:0000256" key="7">
    <source>
        <dbReference type="PROSITE-ProRule" id="PRU01091"/>
    </source>
</evidence>
<keyword evidence="3 7" id="KW-0238">DNA-binding</keyword>
<dbReference type="AlphaFoldDB" id="A0A410DZT9"/>
<dbReference type="PANTHER" id="PTHR48111:SF73">
    <property type="entry name" value="ALKALINE PHOSPHATASE SYNTHESIS TRANSCRIPTIONAL REGULATORY PROTEIN PHOP"/>
    <property type="match status" value="1"/>
</dbReference>
<sequence length="234" mass="26670">MRVLLVEDDIALSMGMEYALKKEGFEVKVCKNLKESRAEFNNEIALILLDIMLPDGTGYDFCQEVRKGSDVPIIFMTALEEEGNIVMGLDMGGDDYITKPVRIRELVSRINAVVRRKGAVKEETTSTIVSGDIIIEPLKCKVYVNKVEVPFTAGEYRLLLLLIENKGNVIPRNTILEKLWDCDGNFVDGNTLNVYIKRLREKLEDDTKTSRYIETIRGFGYRWKEEVNSNGTFQ</sequence>
<dbReference type="SMART" id="SM00448">
    <property type="entry name" value="REC"/>
    <property type="match status" value="1"/>
</dbReference>
<dbReference type="InterPro" id="IPR016032">
    <property type="entry name" value="Sig_transdc_resp-reg_C-effctor"/>
</dbReference>
<feature type="DNA-binding region" description="OmpR/PhoB-type" evidence="7">
    <location>
        <begin position="125"/>
        <end position="225"/>
    </location>
</feature>
<feature type="domain" description="OmpR/PhoB-type" evidence="9">
    <location>
        <begin position="125"/>
        <end position="225"/>
    </location>
</feature>
<evidence type="ECO:0000259" key="8">
    <source>
        <dbReference type="PROSITE" id="PS50110"/>
    </source>
</evidence>
<comment type="function">
    <text evidence="5">May play the central regulatory role in sporulation. It may be an element of the effector pathway responsible for the activation of sporulation genes in response to nutritional stress. Spo0A may act in concert with spo0H (a sigma factor) to control the expression of some genes that are critical to the sporulation process.</text>
</comment>
<dbReference type="GO" id="GO:0000976">
    <property type="term" value="F:transcription cis-regulatory region binding"/>
    <property type="evidence" value="ECO:0007669"/>
    <property type="project" value="TreeGrafter"/>
</dbReference>
<dbReference type="KEGG" id="cmah:C1I91_24720"/>
<dbReference type="SMART" id="SM00862">
    <property type="entry name" value="Trans_reg_C"/>
    <property type="match status" value="1"/>
</dbReference>
<dbReference type="GO" id="GO:0005829">
    <property type="term" value="C:cytosol"/>
    <property type="evidence" value="ECO:0007669"/>
    <property type="project" value="TreeGrafter"/>
</dbReference>
<evidence type="ECO:0000256" key="5">
    <source>
        <dbReference type="ARBA" id="ARBA00024867"/>
    </source>
</evidence>
<dbReference type="Pfam" id="PF00072">
    <property type="entry name" value="Response_reg"/>
    <property type="match status" value="1"/>
</dbReference>
<dbReference type="Proteomes" id="UP000286268">
    <property type="component" value="Chromosome"/>
</dbReference>
<dbReference type="PROSITE" id="PS51755">
    <property type="entry name" value="OMPR_PHOB"/>
    <property type="match status" value="1"/>
</dbReference>
<dbReference type="PROSITE" id="PS50110">
    <property type="entry name" value="RESPONSE_REGULATORY"/>
    <property type="match status" value="1"/>
</dbReference>
<dbReference type="EMBL" id="CP025746">
    <property type="protein sequence ID" value="QAA34575.1"/>
    <property type="molecule type" value="Genomic_DNA"/>
</dbReference>
<dbReference type="RefSeq" id="WP_128215289.1">
    <property type="nucleotide sequence ID" value="NZ_CP025746.1"/>
</dbReference>
<gene>
    <name evidence="10" type="ORF">C1I91_24720</name>
</gene>
<evidence type="ECO:0000259" key="9">
    <source>
        <dbReference type="PROSITE" id="PS51755"/>
    </source>
</evidence>
<keyword evidence="2" id="KW-0805">Transcription regulation</keyword>
<evidence type="ECO:0000256" key="2">
    <source>
        <dbReference type="ARBA" id="ARBA00023015"/>
    </source>
</evidence>
<dbReference type="CDD" id="cd00383">
    <property type="entry name" value="trans_reg_C"/>
    <property type="match status" value="1"/>
</dbReference>
<dbReference type="Gene3D" id="1.10.10.10">
    <property type="entry name" value="Winged helix-like DNA-binding domain superfamily/Winged helix DNA-binding domain"/>
    <property type="match status" value="1"/>
</dbReference>
<dbReference type="GO" id="GO:0000156">
    <property type="term" value="F:phosphorelay response regulator activity"/>
    <property type="evidence" value="ECO:0007669"/>
    <property type="project" value="TreeGrafter"/>
</dbReference>
<dbReference type="SUPFAM" id="SSF46894">
    <property type="entry name" value="C-terminal effector domain of the bipartite response regulators"/>
    <property type="match status" value="1"/>
</dbReference>
<protein>
    <recommendedName>
        <fullName evidence="1">Stage 0 sporulation protein A homolog</fullName>
    </recommendedName>
</protein>
<dbReference type="InterPro" id="IPR001789">
    <property type="entry name" value="Sig_transdc_resp-reg_receiver"/>
</dbReference>
<dbReference type="InterPro" id="IPR001867">
    <property type="entry name" value="OmpR/PhoB-type_DNA-bd"/>
</dbReference>
<keyword evidence="4" id="KW-0804">Transcription</keyword>
<dbReference type="SUPFAM" id="SSF52172">
    <property type="entry name" value="CheY-like"/>
    <property type="match status" value="1"/>
</dbReference>
<evidence type="ECO:0000256" key="4">
    <source>
        <dbReference type="ARBA" id="ARBA00023163"/>
    </source>
</evidence>
<dbReference type="PANTHER" id="PTHR48111">
    <property type="entry name" value="REGULATOR OF RPOS"/>
    <property type="match status" value="1"/>
</dbReference>
<feature type="domain" description="Response regulatory" evidence="8">
    <location>
        <begin position="2"/>
        <end position="114"/>
    </location>
</feature>
<dbReference type="InterPro" id="IPR036388">
    <property type="entry name" value="WH-like_DNA-bd_sf"/>
</dbReference>
<dbReference type="OrthoDB" id="9803564at2"/>
<dbReference type="GO" id="GO:0032993">
    <property type="term" value="C:protein-DNA complex"/>
    <property type="evidence" value="ECO:0007669"/>
    <property type="project" value="TreeGrafter"/>
</dbReference>
<reference evidence="10 11" key="1">
    <citation type="submission" date="2018-01" db="EMBL/GenBank/DDBJ databases">
        <title>Genome Sequencing and Assembly of Anaerobacter polyendosporus strain CT4.</title>
        <authorList>
            <person name="Tachaapaikoon C."/>
            <person name="Sutheeworapong S."/>
            <person name="Jenjaroenpun P."/>
            <person name="Wongsurawat T."/>
            <person name="Nookeaw I."/>
            <person name="Cheawchanlertfa P."/>
            <person name="Kosugi A."/>
            <person name="Cheevadhanarak S."/>
            <person name="Ratanakhanokchai K."/>
        </authorList>
    </citation>
    <scope>NUCLEOTIDE SEQUENCE [LARGE SCALE GENOMIC DNA]</scope>
    <source>
        <strain evidence="10 11">CT4</strain>
    </source>
</reference>
<name>A0A410DZT9_9CLOT</name>
<evidence type="ECO:0000256" key="1">
    <source>
        <dbReference type="ARBA" id="ARBA00018672"/>
    </source>
</evidence>
<dbReference type="Gene3D" id="6.10.250.690">
    <property type="match status" value="1"/>
</dbReference>